<accession>A0A9P0I2D8</accession>
<gene>
    <name evidence="2" type="ORF">SPLIT_LOCUS3514</name>
</gene>
<dbReference type="EMBL" id="LR824548">
    <property type="protein sequence ID" value="CAH1638156.1"/>
    <property type="molecule type" value="Genomic_DNA"/>
</dbReference>
<evidence type="ECO:0000313" key="2">
    <source>
        <dbReference type="EMBL" id="CAH1638156.1"/>
    </source>
</evidence>
<feature type="region of interest" description="Disordered" evidence="1">
    <location>
        <begin position="339"/>
        <end position="368"/>
    </location>
</feature>
<name>A0A9P0I2D8_SPOLI</name>
<dbReference type="Proteomes" id="UP001153321">
    <property type="component" value="Chromosome 17"/>
</dbReference>
<dbReference type="AlphaFoldDB" id="A0A9P0I2D8"/>
<evidence type="ECO:0000313" key="3">
    <source>
        <dbReference type="Proteomes" id="UP001153321"/>
    </source>
</evidence>
<organism evidence="2 3">
    <name type="scientific">Spodoptera littoralis</name>
    <name type="common">Egyptian cotton leafworm</name>
    <dbReference type="NCBI Taxonomy" id="7109"/>
    <lineage>
        <taxon>Eukaryota</taxon>
        <taxon>Metazoa</taxon>
        <taxon>Ecdysozoa</taxon>
        <taxon>Arthropoda</taxon>
        <taxon>Hexapoda</taxon>
        <taxon>Insecta</taxon>
        <taxon>Pterygota</taxon>
        <taxon>Neoptera</taxon>
        <taxon>Endopterygota</taxon>
        <taxon>Lepidoptera</taxon>
        <taxon>Glossata</taxon>
        <taxon>Ditrysia</taxon>
        <taxon>Noctuoidea</taxon>
        <taxon>Noctuidae</taxon>
        <taxon>Amphipyrinae</taxon>
        <taxon>Spodoptera</taxon>
    </lineage>
</organism>
<reference evidence="2" key="1">
    <citation type="submission" date="2022-02" db="EMBL/GenBank/DDBJ databases">
        <authorList>
            <person name="King R."/>
        </authorList>
    </citation>
    <scope>NUCLEOTIDE SEQUENCE</scope>
</reference>
<feature type="region of interest" description="Disordered" evidence="1">
    <location>
        <begin position="105"/>
        <end position="143"/>
    </location>
</feature>
<proteinExistence type="predicted"/>
<keyword evidence="3" id="KW-1185">Reference proteome</keyword>
<evidence type="ECO:0000256" key="1">
    <source>
        <dbReference type="SAM" id="MobiDB-lite"/>
    </source>
</evidence>
<protein>
    <submittedName>
        <fullName evidence="2">Uncharacterized protein</fullName>
    </submittedName>
</protein>
<sequence length="532" mass="61061">MAEFDFTVPIDVTIIYEDNESSLEYNTEVLENIETDNDTKDIVIEETSVDERNCASLAKLNLNINDSQINMPILEEISGLNNSENILNNNNNFEQSNKEHIDAGHLEHGNKTNSNSDLLSSGESLANEEDSLSIEPELNNHEPINRETTHSLNKLSELLAFVIQSHYLYSLKRNTISDTVKYNNKKKFVEAKAHYFDLAFDIVESIIIPQEHNHNFIDKFSDNTVNIANGKSYPWRCQKSHIKSLLNHLIKWTKQKRTHLNINRVANESNQYVTLKQQLSRPLKPFSIPQSEPVLNNCNTDHQSNNNICIFSSGTPGSEISININAETLKSVHKKQCSTEKTDGDYGNHLLYAEPPPTNRPKVRKPPPPYEQYTYQNNYSPPPYNTYNISQTIPNSTQYQTNKQVHSTQNCINGREVQRNHQTQVQYINSSQKGQYINNSQGNNYNNQHYAYYDNMNKQMHERPVHAQNRNPVAGHVGTFNHAPLVRCHMCGKYIIPRYSPYSTPPCTLPFCSHLCKVMNYQNYKPAWPSNI</sequence>
<feature type="compositionally biased region" description="Polar residues" evidence="1">
    <location>
        <begin position="111"/>
        <end position="124"/>
    </location>
</feature>